<evidence type="ECO:0000313" key="1">
    <source>
        <dbReference type="EMBL" id="EHL06985.1"/>
    </source>
</evidence>
<gene>
    <name evidence="1" type="ORF">HMPREF0322_02398</name>
</gene>
<sequence length="40" mass="4488">MRMALGQRIANFAKGSQQKRLETGCFQPANPHHELTLIHG</sequence>
<accession>G9XN57</accession>
<dbReference type="Proteomes" id="UP000004416">
    <property type="component" value="Unassembled WGS sequence"/>
</dbReference>
<proteinExistence type="predicted"/>
<dbReference type="EMBL" id="AFZX01000058">
    <property type="protein sequence ID" value="EHL06985.1"/>
    <property type="molecule type" value="Genomic_DNA"/>
</dbReference>
<name>G9XN57_DESHA</name>
<organism evidence="1 2">
    <name type="scientific">Desulfitobacterium hafniense DP7</name>
    <dbReference type="NCBI Taxonomy" id="537010"/>
    <lineage>
        <taxon>Bacteria</taxon>
        <taxon>Bacillati</taxon>
        <taxon>Bacillota</taxon>
        <taxon>Clostridia</taxon>
        <taxon>Eubacteriales</taxon>
        <taxon>Desulfitobacteriaceae</taxon>
        <taxon>Desulfitobacterium</taxon>
    </lineage>
</organism>
<evidence type="ECO:0000313" key="2">
    <source>
        <dbReference type="Proteomes" id="UP000004416"/>
    </source>
</evidence>
<dbReference type="HOGENOM" id="CLU_3288466_0_0_9"/>
<comment type="caution">
    <text evidence="1">The sequence shown here is derived from an EMBL/GenBank/DDBJ whole genome shotgun (WGS) entry which is preliminary data.</text>
</comment>
<protein>
    <submittedName>
        <fullName evidence="1">Uncharacterized protein</fullName>
    </submittedName>
</protein>
<dbReference type="AlphaFoldDB" id="G9XN57"/>
<dbReference type="PATRIC" id="fig|537010.4.peg.2250"/>
<reference evidence="1 2" key="1">
    <citation type="submission" date="2011-08" db="EMBL/GenBank/DDBJ databases">
        <authorList>
            <person name="Weinstock G."/>
            <person name="Sodergren E."/>
            <person name="Clifton S."/>
            <person name="Fulton L."/>
            <person name="Fulton B."/>
            <person name="Courtney L."/>
            <person name="Fronick C."/>
            <person name="Harrison M."/>
            <person name="Strong C."/>
            <person name="Farmer C."/>
            <person name="Delahaunty K."/>
            <person name="Markovic C."/>
            <person name="Hall O."/>
            <person name="Minx P."/>
            <person name="Tomlinson C."/>
            <person name="Mitreva M."/>
            <person name="Hou S."/>
            <person name="Chen J."/>
            <person name="Wollam A."/>
            <person name="Pepin K.H."/>
            <person name="Johnson M."/>
            <person name="Bhonagiri V."/>
            <person name="Zhang X."/>
            <person name="Suruliraj S."/>
            <person name="Warren W."/>
            <person name="Chinwalla A."/>
            <person name="Mardis E.R."/>
            <person name="Wilson R.K."/>
        </authorList>
    </citation>
    <scope>NUCLEOTIDE SEQUENCE [LARGE SCALE GENOMIC DNA]</scope>
    <source>
        <strain evidence="1 2">DP7</strain>
    </source>
</reference>